<dbReference type="EMBL" id="BEXA01000006">
    <property type="protein sequence ID" value="GAY74096.1"/>
    <property type="molecule type" value="Genomic_DNA"/>
</dbReference>
<dbReference type="AlphaFoldDB" id="A0A401FP55"/>
<sequence length="69" mass="7780">MSNKLEILEEFKQAELKLNQLKNSETVTANDHSDDTVVIQPKFGDEMKVLNDKCAHLSMVIEAMNASED</sequence>
<accession>A0A401FP55</accession>
<dbReference type="STRING" id="1138822.PL11_000645"/>
<comment type="caution">
    <text evidence="1">The sequence shown here is derived from an EMBL/GenBank/DDBJ whole genome shotgun (WGS) entry which is preliminary data.</text>
</comment>
<dbReference type="RefSeq" id="WP_125008825.1">
    <property type="nucleotide sequence ID" value="NZ_BEXA01000006.1"/>
</dbReference>
<dbReference type="Proteomes" id="UP000286974">
    <property type="component" value="Unassembled WGS sequence"/>
</dbReference>
<evidence type="ECO:0000313" key="1">
    <source>
        <dbReference type="EMBL" id="GAY74096.1"/>
    </source>
</evidence>
<proteinExistence type="predicted"/>
<name>A0A401FP55_9LACO</name>
<gene>
    <name evidence="1" type="ORF">NBRC111893_2242</name>
</gene>
<evidence type="ECO:0000313" key="2">
    <source>
        <dbReference type="Proteomes" id="UP000286974"/>
    </source>
</evidence>
<reference evidence="1 2" key="1">
    <citation type="submission" date="2017-11" db="EMBL/GenBank/DDBJ databases">
        <title>Draft Genome Sequence of Lactobacillus curieae NBRC 111893 isolated from Koso, a Japanese sugar-Vegetable Fermented Beverage.</title>
        <authorList>
            <person name="Chiou T.Y."/>
            <person name="Oshima K."/>
            <person name="Suda W."/>
            <person name="Hattori M."/>
            <person name="Takahashi T."/>
        </authorList>
    </citation>
    <scope>NUCLEOTIDE SEQUENCE [LARGE SCALE GENOMIC DNA]</scope>
    <source>
        <strain evidence="1 2">NBRC111893</strain>
    </source>
</reference>
<organism evidence="1 2">
    <name type="scientific">Lentilactobacillus kosonis</name>
    <dbReference type="NCBI Taxonomy" id="2810561"/>
    <lineage>
        <taxon>Bacteria</taxon>
        <taxon>Bacillati</taxon>
        <taxon>Bacillota</taxon>
        <taxon>Bacilli</taxon>
        <taxon>Lactobacillales</taxon>
        <taxon>Lactobacillaceae</taxon>
        <taxon>Lentilactobacillus</taxon>
    </lineage>
</organism>
<keyword evidence="2" id="KW-1185">Reference proteome</keyword>
<protein>
    <submittedName>
        <fullName evidence="1">Uncharacterized protein</fullName>
    </submittedName>
</protein>
<dbReference type="OrthoDB" id="2302022at2"/>